<evidence type="ECO:0000256" key="9">
    <source>
        <dbReference type="ARBA" id="ARBA00022833"/>
    </source>
</evidence>
<dbReference type="InterPro" id="IPR001841">
    <property type="entry name" value="Znf_RING"/>
</dbReference>
<dbReference type="SMART" id="SM00184">
    <property type="entry name" value="RING"/>
    <property type="match status" value="1"/>
</dbReference>
<evidence type="ECO:0000256" key="10">
    <source>
        <dbReference type="PROSITE-ProRule" id="PRU00175"/>
    </source>
</evidence>
<evidence type="ECO:0000256" key="8">
    <source>
        <dbReference type="ARBA" id="ARBA00022786"/>
    </source>
</evidence>
<dbReference type="InterPro" id="IPR037197">
    <property type="entry name" value="WWE_dom_sf"/>
</dbReference>
<evidence type="ECO:0000256" key="4">
    <source>
        <dbReference type="ARBA" id="ARBA00022679"/>
    </source>
</evidence>
<feature type="region of interest" description="Disordered" evidence="12">
    <location>
        <begin position="163"/>
        <end position="208"/>
    </location>
</feature>
<comment type="pathway">
    <text evidence="11">Protein modification; protein ubiquitination.</text>
</comment>
<comment type="subcellular location">
    <subcellularLocation>
        <location evidence="2 11">Cytoplasm</location>
        <location evidence="2 11">Cytosol</location>
    </subcellularLocation>
</comment>
<evidence type="ECO:0000313" key="16">
    <source>
        <dbReference type="Proteomes" id="UP001107558"/>
    </source>
</evidence>
<dbReference type="InterPro" id="IPR013083">
    <property type="entry name" value="Znf_RING/FYVE/PHD"/>
</dbReference>
<dbReference type="PANTHER" id="PTHR13417:SF2">
    <property type="entry name" value="E3 UBIQUITIN-PROTEIN LIGASE RNF146"/>
    <property type="match status" value="1"/>
</dbReference>
<evidence type="ECO:0000256" key="12">
    <source>
        <dbReference type="SAM" id="MobiDB-lite"/>
    </source>
</evidence>
<gene>
    <name evidence="15" type="ORF">PVAND_010980</name>
</gene>
<dbReference type="GO" id="GO:0005829">
    <property type="term" value="C:cytosol"/>
    <property type="evidence" value="ECO:0007669"/>
    <property type="project" value="UniProtKB-SubCell"/>
</dbReference>
<keyword evidence="7 10" id="KW-0863">Zinc-finger</keyword>
<dbReference type="InterPro" id="IPR044110">
    <property type="entry name" value="RING-HC_RNF146"/>
</dbReference>
<dbReference type="GO" id="GO:0016055">
    <property type="term" value="P:Wnt signaling pathway"/>
    <property type="evidence" value="ECO:0007669"/>
    <property type="project" value="UniProtKB-KW"/>
</dbReference>
<keyword evidence="4 11" id="KW-0808">Transferase</keyword>
<name>A0A9J6CI62_POLVA</name>
<dbReference type="InterPro" id="IPR004170">
    <property type="entry name" value="WWE_dom"/>
</dbReference>
<organism evidence="15 16">
    <name type="scientific">Polypedilum vanderplanki</name>
    <name type="common">Sleeping chironomid midge</name>
    <dbReference type="NCBI Taxonomy" id="319348"/>
    <lineage>
        <taxon>Eukaryota</taxon>
        <taxon>Metazoa</taxon>
        <taxon>Ecdysozoa</taxon>
        <taxon>Arthropoda</taxon>
        <taxon>Hexapoda</taxon>
        <taxon>Insecta</taxon>
        <taxon>Pterygota</taxon>
        <taxon>Neoptera</taxon>
        <taxon>Endopterygota</taxon>
        <taxon>Diptera</taxon>
        <taxon>Nematocera</taxon>
        <taxon>Chironomoidea</taxon>
        <taxon>Chironomidae</taxon>
        <taxon>Chironominae</taxon>
        <taxon>Polypedilum</taxon>
        <taxon>Polypedilum</taxon>
    </lineage>
</organism>
<keyword evidence="9 11" id="KW-0862">Zinc</keyword>
<dbReference type="GO" id="GO:0005634">
    <property type="term" value="C:nucleus"/>
    <property type="evidence" value="ECO:0007669"/>
    <property type="project" value="TreeGrafter"/>
</dbReference>
<dbReference type="GO" id="GO:0008270">
    <property type="term" value="F:zinc ion binding"/>
    <property type="evidence" value="ECO:0007669"/>
    <property type="project" value="UniProtKB-UniRule"/>
</dbReference>
<dbReference type="EMBL" id="JADBJN010000001">
    <property type="protein sequence ID" value="KAG5681560.1"/>
    <property type="molecule type" value="Genomic_DNA"/>
</dbReference>
<comment type="caution">
    <text evidence="15">The sequence shown here is derived from an EMBL/GenBank/DDBJ whole genome shotgun (WGS) entry which is preliminary data.</text>
</comment>
<dbReference type="PANTHER" id="PTHR13417">
    <property type="entry name" value="E3 UBIQUITIN-PROTEIN LIGASE RNF146"/>
    <property type="match status" value="1"/>
</dbReference>
<dbReference type="PROSITE" id="PS00518">
    <property type="entry name" value="ZF_RING_1"/>
    <property type="match status" value="1"/>
</dbReference>
<evidence type="ECO:0000259" key="14">
    <source>
        <dbReference type="PROSITE" id="PS50918"/>
    </source>
</evidence>
<evidence type="ECO:0000256" key="5">
    <source>
        <dbReference type="ARBA" id="ARBA00022687"/>
    </source>
</evidence>
<feature type="compositionally biased region" description="Polar residues" evidence="12">
    <location>
        <begin position="187"/>
        <end position="208"/>
    </location>
</feature>
<dbReference type="AlphaFoldDB" id="A0A9J6CI62"/>
<dbReference type="Proteomes" id="UP001107558">
    <property type="component" value="Chromosome 1"/>
</dbReference>
<dbReference type="Pfam" id="PF02825">
    <property type="entry name" value="WWE"/>
    <property type="match status" value="1"/>
</dbReference>
<keyword evidence="8 11" id="KW-0833">Ubl conjugation pathway</keyword>
<dbReference type="EC" id="2.3.2.27" evidence="11"/>
<dbReference type="InterPro" id="IPR017907">
    <property type="entry name" value="Znf_RING_CS"/>
</dbReference>
<dbReference type="Pfam" id="PF13920">
    <property type="entry name" value="zf-C3HC4_3"/>
    <property type="match status" value="1"/>
</dbReference>
<evidence type="ECO:0000256" key="7">
    <source>
        <dbReference type="ARBA" id="ARBA00022771"/>
    </source>
</evidence>
<dbReference type="GO" id="GO:0006511">
    <property type="term" value="P:ubiquitin-dependent protein catabolic process"/>
    <property type="evidence" value="ECO:0007669"/>
    <property type="project" value="UniProtKB-UniRule"/>
</dbReference>
<reference evidence="15" key="1">
    <citation type="submission" date="2021-03" db="EMBL/GenBank/DDBJ databases">
        <title>Chromosome level genome of the anhydrobiotic midge Polypedilum vanderplanki.</title>
        <authorList>
            <person name="Yoshida Y."/>
            <person name="Kikawada T."/>
            <person name="Gusev O."/>
        </authorList>
    </citation>
    <scope>NUCLEOTIDE SEQUENCE</scope>
    <source>
        <strain evidence="15">NIAS01</strain>
        <tissue evidence="15">Whole body or cell culture</tissue>
    </source>
</reference>
<dbReference type="GO" id="GO:0051865">
    <property type="term" value="P:protein autoubiquitination"/>
    <property type="evidence" value="ECO:0007669"/>
    <property type="project" value="UniProtKB-UniRule"/>
</dbReference>
<dbReference type="SUPFAM" id="SSF117839">
    <property type="entry name" value="WWE domain"/>
    <property type="match status" value="1"/>
</dbReference>
<evidence type="ECO:0000259" key="13">
    <source>
        <dbReference type="PROSITE" id="PS50089"/>
    </source>
</evidence>
<accession>A0A9J6CI62</accession>
<evidence type="ECO:0000256" key="11">
    <source>
        <dbReference type="RuleBase" id="RU367115"/>
    </source>
</evidence>
<feature type="domain" description="RING-type" evidence="13">
    <location>
        <begin position="9"/>
        <end position="53"/>
    </location>
</feature>
<comment type="domain">
    <text evidence="11">The WWE domain mediates non-covalent poly(ADP-ribose)-binding.</text>
</comment>
<feature type="compositionally biased region" description="Low complexity" evidence="12">
    <location>
        <begin position="165"/>
        <end position="181"/>
    </location>
</feature>
<comment type="PTM">
    <text evidence="11">Ubiquitinated; autoubiquitinated.</text>
</comment>
<dbReference type="Gene3D" id="3.30.40.10">
    <property type="entry name" value="Zinc/RING finger domain, C3HC4 (zinc finger)"/>
    <property type="match status" value="1"/>
</dbReference>
<dbReference type="PROSITE" id="PS50089">
    <property type="entry name" value="ZF_RING_2"/>
    <property type="match status" value="1"/>
</dbReference>
<evidence type="ECO:0000256" key="1">
    <source>
        <dbReference type="ARBA" id="ARBA00000900"/>
    </source>
</evidence>
<dbReference type="InterPro" id="IPR018123">
    <property type="entry name" value="WWE-dom_subgr"/>
</dbReference>
<dbReference type="SUPFAM" id="SSF57850">
    <property type="entry name" value="RING/U-box"/>
    <property type="match status" value="1"/>
</dbReference>
<feature type="domain" description="WWE" evidence="14">
    <location>
        <begin position="64"/>
        <end position="141"/>
    </location>
</feature>
<keyword evidence="5" id="KW-0879">Wnt signaling pathway</keyword>
<keyword evidence="3 11" id="KW-0963">Cytoplasm</keyword>
<dbReference type="SMART" id="SM00678">
    <property type="entry name" value="WWE"/>
    <property type="match status" value="1"/>
</dbReference>
<comment type="function">
    <text evidence="11">E3 ubiquitin-protein ligase that specifically binds poly-ADP-ribosylated proteins and mediates their ubiquitination and subsequent degradation.</text>
</comment>
<dbReference type="OrthoDB" id="10065815at2759"/>
<comment type="catalytic activity">
    <reaction evidence="1 11">
        <text>S-ubiquitinyl-[E2 ubiquitin-conjugating enzyme]-L-cysteine + [acceptor protein]-L-lysine = [E2 ubiquitin-conjugating enzyme]-L-cysteine + N(6)-ubiquitinyl-[acceptor protein]-L-lysine.</text>
        <dbReference type="EC" id="2.3.2.27"/>
    </reaction>
</comment>
<dbReference type="GO" id="GO:0061630">
    <property type="term" value="F:ubiquitin protein ligase activity"/>
    <property type="evidence" value="ECO:0007669"/>
    <property type="project" value="UniProtKB-UniRule"/>
</dbReference>
<evidence type="ECO:0000313" key="15">
    <source>
        <dbReference type="EMBL" id="KAG5681560.1"/>
    </source>
</evidence>
<evidence type="ECO:0000256" key="6">
    <source>
        <dbReference type="ARBA" id="ARBA00022723"/>
    </source>
</evidence>
<dbReference type="PROSITE" id="PS50918">
    <property type="entry name" value="WWE"/>
    <property type="match status" value="1"/>
</dbReference>
<evidence type="ECO:0000256" key="2">
    <source>
        <dbReference type="ARBA" id="ARBA00004514"/>
    </source>
</evidence>
<dbReference type="GO" id="GO:0072572">
    <property type="term" value="F:poly-ADP-D-ribose binding"/>
    <property type="evidence" value="ECO:0007669"/>
    <property type="project" value="UniProtKB-UniRule"/>
</dbReference>
<evidence type="ECO:0000256" key="3">
    <source>
        <dbReference type="ARBA" id="ARBA00022490"/>
    </source>
</evidence>
<proteinExistence type="predicted"/>
<dbReference type="CDD" id="cd16546">
    <property type="entry name" value="RING-HC_RNF146"/>
    <property type="match status" value="1"/>
</dbReference>
<protein>
    <recommendedName>
        <fullName evidence="11">E3 ubiquitin-protein ligase</fullName>
        <ecNumber evidence="11">2.3.2.27</ecNumber>
    </recommendedName>
</protein>
<keyword evidence="16" id="KW-1185">Reference proteome</keyword>
<keyword evidence="6 11" id="KW-0479">Metal-binding</keyword>
<dbReference type="InterPro" id="IPR033509">
    <property type="entry name" value="RNF146"/>
</dbReference>
<dbReference type="Gene3D" id="3.30.720.50">
    <property type="match status" value="1"/>
</dbReference>
<sequence>MEEENLSECPICLQPLLYPVKLPCNHRFCFLCIKGIRGPTQTNQTTKTCAMCRQPFSIELLEQNLEMNLDSKNKVFKWFYEGKTSGYWAFDERSNLELENAFHDKKDKIVISIAGFSYCIDFVRLIQYPINHPERVRKIKRCEELNTENGDFKIKGIAGLRVSERTTTTQPSSTSSSSSNTNDDNEASGTGLTDQELSQVFSESLQLK</sequence>